<dbReference type="Pfam" id="PF04768">
    <property type="entry name" value="NAT"/>
    <property type="match status" value="2"/>
</dbReference>
<dbReference type="HOGENOM" id="CLU_013088_0_0_1"/>
<name>G7EA08_MIXOS</name>
<comment type="catalytic activity">
    <reaction evidence="15">
        <text>L-glutamate + acetyl-CoA = N-acetyl-L-glutamate + CoA + H(+)</text>
        <dbReference type="Rhea" id="RHEA:24292"/>
        <dbReference type="ChEBI" id="CHEBI:15378"/>
        <dbReference type="ChEBI" id="CHEBI:29985"/>
        <dbReference type="ChEBI" id="CHEBI:44337"/>
        <dbReference type="ChEBI" id="CHEBI:57287"/>
        <dbReference type="ChEBI" id="CHEBI:57288"/>
        <dbReference type="EC" id="2.3.1.1"/>
    </reaction>
</comment>
<dbReference type="GO" id="GO:0005759">
    <property type="term" value="C:mitochondrial matrix"/>
    <property type="evidence" value="ECO:0007669"/>
    <property type="project" value="TreeGrafter"/>
</dbReference>
<dbReference type="Gene3D" id="3.40.630.30">
    <property type="match status" value="1"/>
</dbReference>
<comment type="pathway">
    <text evidence="3">Amino-acid biosynthesis; L-arginine biosynthesis; N(2)-acetyl-L-ornithine from L-glutamate: step 1/4.</text>
</comment>
<accession>G7EA08</accession>
<dbReference type="GO" id="GO:0006592">
    <property type="term" value="P:ornithine biosynthetic process"/>
    <property type="evidence" value="ECO:0007669"/>
    <property type="project" value="TreeGrafter"/>
</dbReference>
<comment type="similarity">
    <text evidence="4">Belongs to the acetyltransferase family.</text>
</comment>
<keyword evidence="7" id="KW-0028">Amino-acid biosynthesis</keyword>
<protein>
    <recommendedName>
        <fullName evidence="6">Amino-acid acetyltransferase, mitochondrial</fullName>
        <ecNumber evidence="5">2.3.1.1</ecNumber>
    </recommendedName>
    <alternativeName>
        <fullName evidence="12">Arginine-requiring protein 2</fullName>
    </alternativeName>
    <alternativeName>
        <fullName evidence="13">Glutamate N-acetyltransferase</fullName>
    </alternativeName>
    <alternativeName>
        <fullName evidence="14">N-acetylglutamate synthase</fullName>
    </alternativeName>
</protein>
<dbReference type="EMBL" id="BABT02000221">
    <property type="protein sequence ID" value="GAA99668.1"/>
    <property type="molecule type" value="Genomic_DNA"/>
</dbReference>
<dbReference type="AlphaFoldDB" id="G7EA08"/>
<evidence type="ECO:0000256" key="1">
    <source>
        <dbReference type="ARBA" id="ARBA00002294"/>
    </source>
</evidence>
<dbReference type="OrthoDB" id="5585968at2759"/>
<dbReference type="PANTHER" id="PTHR23342:SF4">
    <property type="entry name" value="AMINO-ACID ACETYLTRANSFERASE, MITOCHONDRIAL"/>
    <property type="match status" value="1"/>
</dbReference>
<dbReference type="eggNOG" id="KOG2436">
    <property type="taxonomic scope" value="Eukaryota"/>
</dbReference>
<dbReference type="PROSITE" id="PS51731">
    <property type="entry name" value="GNAT_NAGS"/>
    <property type="match status" value="1"/>
</dbReference>
<reference evidence="19 20" key="2">
    <citation type="journal article" date="2012" name="Open Biol.">
        <title>Characteristics of nucleosomes and linker DNA regions on the genome of the basidiomycete Mixia osmundae revealed by mono- and dinucleosome mapping.</title>
        <authorList>
            <person name="Nishida H."/>
            <person name="Kondo S."/>
            <person name="Matsumoto T."/>
            <person name="Suzuki Y."/>
            <person name="Yoshikawa H."/>
            <person name="Taylor T.D."/>
            <person name="Sugiyama J."/>
        </authorList>
    </citation>
    <scope>NUCLEOTIDE SEQUENCE [LARGE SCALE GENOMIC DNA]</scope>
    <source>
        <strain evidence="20">CBS 9802 / IAM 14324 / JCM 22182 / KY 12970</strain>
    </source>
</reference>
<dbReference type="UniPathway" id="UPA00068"/>
<evidence type="ECO:0000259" key="18">
    <source>
        <dbReference type="PROSITE" id="PS51731"/>
    </source>
</evidence>
<feature type="transmembrane region" description="Helical" evidence="17">
    <location>
        <begin position="779"/>
        <end position="798"/>
    </location>
</feature>
<reference evidence="19 20" key="1">
    <citation type="journal article" date="2011" name="J. Gen. Appl. Microbiol.">
        <title>Draft genome sequencing of the enigmatic basidiomycete Mixia osmundae.</title>
        <authorList>
            <person name="Nishida H."/>
            <person name="Nagatsuka Y."/>
            <person name="Sugiyama J."/>
        </authorList>
    </citation>
    <scope>NUCLEOTIDE SEQUENCE [LARGE SCALE GENOMIC DNA]</scope>
    <source>
        <strain evidence="20">CBS 9802 / IAM 14324 / JCM 22182 / KY 12970</strain>
    </source>
</reference>
<dbReference type="GO" id="GO:0004042">
    <property type="term" value="F:L-glutamate N-acetyltransferase activity"/>
    <property type="evidence" value="ECO:0007669"/>
    <property type="project" value="TreeGrafter"/>
</dbReference>
<dbReference type="RefSeq" id="XP_014568924.1">
    <property type="nucleotide sequence ID" value="XM_014713438.1"/>
</dbReference>
<keyword evidence="9" id="KW-0809">Transit peptide</keyword>
<evidence type="ECO:0000256" key="11">
    <source>
        <dbReference type="ARBA" id="ARBA00023315"/>
    </source>
</evidence>
<keyword evidence="17" id="KW-0472">Membrane</keyword>
<evidence type="ECO:0000313" key="20">
    <source>
        <dbReference type="Proteomes" id="UP000009131"/>
    </source>
</evidence>
<evidence type="ECO:0000256" key="4">
    <source>
        <dbReference type="ARBA" id="ARBA00008694"/>
    </source>
</evidence>
<gene>
    <name evidence="19" type="primary">Mo06371</name>
    <name evidence="19" type="ORF">E5Q_06371</name>
</gene>
<evidence type="ECO:0000256" key="5">
    <source>
        <dbReference type="ARBA" id="ARBA00012697"/>
    </source>
</evidence>
<keyword evidence="20" id="KW-1185">Reference proteome</keyword>
<proteinExistence type="inferred from homology"/>
<dbReference type="Proteomes" id="UP000009131">
    <property type="component" value="Unassembled WGS sequence"/>
</dbReference>
<sequence length="804" mass="87466">MSLRLTSRSGKLAEQRCTCSHNTASFAQRAKRRNHSDAATRRLASESQRDFILSVLEAHPSARDSRSYLKAFAPRQRPPSPPTKASANDAPLQAERKPDSLNAWASLGGSMQPITEQILSDLPKASAATTSPAEASQVLLDREQFVDKLLNPVHQHTAIVKVQGPFTDRQLSSIAEGMVYLKKLGLVAIMSLDNEDWAGLADKPDLLRQTIIAETLELVDKLETAGAGARPLIDDVFTINTQSQDHLGVGSLTAIRSALKHGEIPVIPPIALDATVAAVVVQSNAAILALTRALVEDSRMVKPQSPSHPDDALAPKPAQVDLTPLRMMIINREGGIPSPARAGNPHLSINLESEYDFIKDTFVWQDSHPSSLDNLTLIKDCLYLLPRESSAVVVSHRSPKSLIANLVTNRPSFSPSLKLDLLPDRVEHTPTIIKRGLPIRVVRAFDQLDQDKLAELLDQSFGKTLVRKPYFDRLKTCMDFTILAGDYQAAAIVTLEGAPGDADADLTPISYLDKFAVLPSLQGDGTVDFLWGALRDESFGLGLLDALNNNGGLEGRGIGRDLVWRSRRDNPVNKWYFERSNGFAHVQMGPGGSDGTLFWADSESRLERFKQEAKSQAHTGISTVADEEVGPSGEKVNAFGSSMSPCTASHPALSNVANASLSMISSTSAPELPLPLPCLVVSPAEAISSGSLSNQPDLNVEDVDGSIKTVLRRPPMPLLLVRPNKRTSIIIDTQATESDHLLVYTNSTSPMASYQSVADSLWDEDRQARAHRSFWKARLATLLFAFVLILSMVGFTTLRNAQRI</sequence>
<evidence type="ECO:0000256" key="3">
    <source>
        <dbReference type="ARBA" id="ARBA00004925"/>
    </source>
</evidence>
<keyword evidence="10" id="KW-0496">Mitochondrion</keyword>
<keyword evidence="11" id="KW-0012">Acyltransferase</keyword>
<evidence type="ECO:0000256" key="14">
    <source>
        <dbReference type="ARBA" id="ARBA00033251"/>
    </source>
</evidence>
<evidence type="ECO:0000313" key="19">
    <source>
        <dbReference type="EMBL" id="GAA99668.1"/>
    </source>
</evidence>
<comment type="function">
    <text evidence="1">N-acetylglutamate synthase involved in arginine biosynthesis.</text>
</comment>
<evidence type="ECO:0000256" key="2">
    <source>
        <dbReference type="ARBA" id="ARBA00004173"/>
    </source>
</evidence>
<dbReference type="OMA" id="LASEYHQ"/>
<dbReference type="InterPro" id="IPR006855">
    <property type="entry name" value="Vertebrate-like_GNAT_dom"/>
</dbReference>
<feature type="region of interest" description="Disordered" evidence="16">
    <location>
        <begin position="72"/>
        <end position="96"/>
    </location>
</feature>
<evidence type="ECO:0000256" key="13">
    <source>
        <dbReference type="ARBA" id="ARBA00030346"/>
    </source>
</evidence>
<evidence type="ECO:0000256" key="12">
    <source>
        <dbReference type="ARBA" id="ARBA00030322"/>
    </source>
</evidence>
<dbReference type="Gene3D" id="3.40.1160.10">
    <property type="entry name" value="Acetylglutamate kinase-like"/>
    <property type="match status" value="1"/>
</dbReference>
<dbReference type="GO" id="GO:0006526">
    <property type="term" value="P:L-arginine biosynthetic process"/>
    <property type="evidence" value="ECO:0007669"/>
    <property type="project" value="UniProtKB-UniPathway"/>
</dbReference>
<dbReference type="STRING" id="764103.G7EA08"/>
<feature type="domain" description="N-acetyltransferase" evidence="18">
    <location>
        <begin position="437"/>
        <end position="623"/>
    </location>
</feature>
<organism evidence="19 20">
    <name type="scientific">Mixia osmundae (strain CBS 9802 / IAM 14324 / JCM 22182 / KY 12970)</name>
    <dbReference type="NCBI Taxonomy" id="764103"/>
    <lineage>
        <taxon>Eukaryota</taxon>
        <taxon>Fungi</taxon>
        <taxon>Dikarya</taxon>
        <taxon>Basidiomycota</taxon>
        <taxon>Pucciniomycotina</taxon>
        <taxon>Mixiomycetes</taxon>
        <taxon>Mixiales</taxon>
        <taxon>Mixiaceae</taxon>
        <taxon>Mixia</taxon>
    </lineage>
</organism>
<keyword evidence="8" id="KW-0808">Transferase</keyword>
<evidence type="ECO:0000256" key="15">
    <source>
        <dbReference type="ARBA" id="ARBA00048372"/>
    </source>
</evidence>
<dbReference type="PANTHER" id="PTHR23342">
    <property type="entry name" value="N-ACETYLGLUTAMATE SYNTHASE"/>
    <property type="match status" value="1"/>
</dbReference>
<comment type="subcellular location">
    <subcellularLocation>
        <location evidence="2">Mitochondrion</location>
    </subcellularLocation>
</comment>
<evidence type="ECO:0000256" key="8">
    <source>
        <dbReference type="ARBA" id="ARBA00022679"/>
    </source>
</evidence>
<dbReference type="FunFam" id="3.40.630.30:FF:000070">
    <property type="entry name" value="Acetylglutamate kinase"/>
    <property type="match status" value="1"/>
</dbReference>
<dbReference type="EC" id="2.3.1.1" evidence="5"/>
<evidence type="ECO:0000256" key="9">
    <source>
        <dbReference type="ARBA" id="ARBA00022946"/>
    </source>
</evidence>
<evidence type="ECO:0000256" key="17">
    <source>
        <dbReference type="SAM" id="Phobius"/>
    </source>
</evidence>
<evidence type="ECO:0000256" key="16">
    <source>
        <dbReference type="SAM" id="MobiDB-lite"/>
    </source>
</evidence>
<evidence type="ECO:0000256" key="10">
    <source>
        <dbReference type="ARBA" id="ARBA00023128"/>
    </source>
</evidence>
<dbReference type="InParanoid" id="G7EA08"/>
<evidence type="ECO:0000256" key="6">
    <source>
        <dbReference type="ARBA" id="ARBA00018802"/>
    </source>
</evidence>
<keyword evidence="17" id="KW-0812">Transmembrane</keyword>
<keyword evidence="17" id="KW-1133">Transmembrane helix</keyword>
<comment type="caution">
    <text evidence="19">The sequence shown here is derived from an EMBL/GenBank/DDBJ whole genome shotgun (WGS) entry which is preliminary data.</text>
</comment>
<evidence type="ECO:0000256" key="7">
    <source>
        <dbReference type="ARBA" id="ARBA00022605"/>
    </source>
</evidence>
<dbReference type="InterPro" id="IPR036393">
    <property type="entry name" value="AceGlu_kinase-like_sf"/>
</dbReference>